<gene>
    <name evidence="2" type="ORF">EDC65_5397</name>
</gene>
<sequence length="332" mass="35111">MTGPLSLVTGGTGFVGAAVVRELLAHGHRVRALVRPDSDRRNLAGLDVVLCEGRLEDRPSLERAIAGVDALFHVAADYRLWAPDPTAMMAANVDGTVAIMEAALAAGTPRIVHTSSIAVLGHPADGSPGDEDTPVALADMIGPYKRSKFLAEAAVSAMVRERGLPAVIVNPAAPVGPRDIKPTPTGRMVLDAARGRLPAYVRSGLNIVHVEDVAIGHRLAFERGEIGQRHVLGAENLSLGAVIGMAARLGGRRPPAIRLPIAPLWPLAILAEAGARLLGATPPLTRDLLRMARQPMHFSHAKATARLGYRPRPAIEGLADAVAWFRANGYMR</sequence>
<keyword evidence="3" id="KW-1185">Reference proteome</keyword>
<dbReference type="Proteomes" id="UP000278222">
    <property type="component" value="Unassembled WGS sequence"/>
</dbReference>
<dbReference type="EMBL" id="RJKX01000019">
    <property type="protein sequence ID" value="ROP81062.1"/>
    <property type="molecule type" value="Genomic_DNA"/>
</dbReference>
<dbReference type="RefSeq" id="WP_123695554.1">
    <property type="nucleotide sequence ID" value="NZ_AP019700.1"/>
</dbReference>
<evidence type="ECO:0000313" key="3">
    <source>
        <dbReference type="Proteomes" id="UP000278222"/>
    </source>
</evidence>
<proteinExistence type="predicted"/>
<dbReference type="AlphaFoldDB" id="A0A3N1KP64"/>
<evidence type="ECO:0000259" key="1">
    <source>
        <dbReference type="Pfam" id="PF01370"/>
    </source>
</evidence>
<dbReference type="OrthoDB" id="9801785at2"/>
<dbReference type="Gene3D" id="3.40.50.720">
    <property type="entry name" value="NAD(P)-binding Rossmann-like Domain"/>
    <property type="match status" value="1"/>
</dbReference>
<name>A0A3N1KP64_9PROT</name>
<comment type="caution">
    <text evidence="2">The sequence shown here is derived from an EMBL/GenBank/DDBJ whole genome shotgun (WGS) entry which is preliminary data.</text>
</comment>
<dbReference type="PANTHER" id="PTHR48079:SF6">
    <property type="entry name" value="NAD(P)-BINDING DOMAIN-CONTAINING PROTEIN-RELATED"/>
    <property type="match status" value="1"/>
</dbReference>
<dbReference type="InterPro" id="IPR036291">
    <property type="entry name" value="NAD(P)-bd_dom_sf"/>
</dbReference>
<feature type="domain" description="NAD-dependent epimerase/dehydratase" evidence="1">
    <location>
        <begin position="7"/>
        <end position="228"/>
    </location>
</feature>
<dbReference type="GO" id="GO:0005737">
    <property type="term" value="C:cytoplasm"/>
    <property type="evidence" value="ECO:0007669"/>
    <property type="project" value="TreeGrafter"/>
</dbReference>
<protein>
    <submittedName>
        <fullName evidence="2">Dihydroflavonol-4-reductase</fullName>
    </submittedName>
</protein>
<dbReference type="Pfam" id="PF01370">
    <property type="entry name" value="Epimerase"/>
    <property type="match status" value="1"/>
</dbReference>
<dbReference type="InterPro" id="IPR051783">
    <property type="entry name" value="NAD(P)-dependent_oxidoreduct"/>
</dbReference>
<dbReference type="GO" id="GO:0004029">
    <property type="term" value="F:aldehyde dehydrogenase (NAD+) activity"/>
    <property type="evidence" value="ECO:0007669"/>
    <property type="project" value="TreeGrafter"/>
</dbReference>
<dbReference type="InterPro" id="IPR001509">
    <property type="entry name" value="Epimerase_deHydtase"/>
</dbReference>
<accession>A0A3N1KP64</accession>
<dbReference type="NCBIfam" id="TIGR03466">
    <property type="entry name" value="HpnA"/>
    <property type="match status" value="1"/>
</dbReference>
<organism evidence="2 3">
    <name type="scientific">Stella humosa</name>
    <dbReference type="NCBI Taxonomy" id="94"/>
    <lineage>
        <taxon>Bacteria</taxon>
        <taxon>Pseudomonadati</taxon>
        <taxon>Pseudomonadota</taxon>
        <taxon>Alphaproteobacteria</taxon>
        <taxon>Rhodospirillales</taxon>
        <taxon>Stellaceae</taxon>
        <taxon>Stella</taxon>
    </lineage>
</organism>
<dbReference type="SUPFAM" id="SSF51735">
    <property type="entry name" value="NAD(P)-binding Rossmann-fold domains"/>
    <property type="match status" value="1"/>
</dbReference>
<dbReference type="InterPro" id="IPR017829">
    <property type="entry name" value="Hopanoid-assoc_sugar_epimerase"/>
</dbReference>
<dbReference type="CDD" id="cd05228">
    <property type="entry name" value="AR_FR_like_1_SDR_e"/>
    <property type="match status" value="1"/>
</dbReference>
<evidence type="ECO:0000313" key="2">
    <source>
        <dbReference type="EMBL" id="ROP81062.1"/>
    </source>
</evidence>
<reference evidence="2 3" key="1">
    <citation type="submission" date="2018-11" db="EMBL/GenBank/DDBJ databases">
        <title>Genomic Encyclopedia of Type Strains, Phase IV (KMG-IV): sequencing the most valuable type-strain genomes for metagenomic binning, comparative biology and taxonomic classification.</title>
        <authorList>
            <person name="Goeker M."/>
        </authorList>
    </citation>
    <scope>NUCLEOTIDE SEQUENCE [LARGE SCALE GENOMIC DNA]</scope>
    <source>
        <strain evidence="2 3">DSM 5900</strain>
    </source>
</reference>
<dbReference type="PANTHER" id="PTHR48079">
    <property type="entry name" value="PROTEIN YEEZ"/>
    <property type="match status" value="1"/>
</dbReference>